<keyword evidence="1" id="KW-0812">Transmembrane</keyword>
<dbReference type="EMBL" id="VZQQ01000086">
    <property type="protein sequence ID" value="MBC8752203.1"/>
    <property type="molecule type" value="Genomic_DNA"/>
</dbReference>
<feature type="transmembrane region" description="Helical" evidence="1">
    <location>
        <begin position="6"/>
        <end position="27"/>
    </location>
</feature>
<dbReference type="RefSeq" id="WP_187639075.1">
    <property type="nucleotide sequence ID" value="NZ_VZQQ01000086.1"/>
</dbReference>
<feature type="transmembrane region" description="Helical" evidence="1">
    <location>
        <begin position="81"/>
        <end position="102"/>
    </location>
</feature>
<comment type="caution">
    <text evidence="2">The sequence shown here is derived from an EMBL/GenBank/DDBJ whole genome shotgun (WGS) entry which is preliminary data.</text>
</comment>
<protein>
    <submittedName>
        <fullName evidence="2">Uncharacterized protein</fullName>
    </submittedName>
</protein>
<keyword evidence="1" id="KW-0472">Membrane</keyword>
<evidence type="ECO:0000313" key="2">
    <source>
        <dbReference type="EMBL" id="MBC8752203.1"/>
    </source>
</evidence>
<gene>
    <name evidence="2" type="ORF">F6X42_38970</name>
</gene>
<dbReference type="Proteomes" id="UP000736373">
    <property type="component" value="Unassembled WGS sequence"/>
</dbReference>
<evidence type="ECO:0000313" key="3">
    <source>
        <dbReference type="Proteomes" id="UP000736373"/>
    </source>
</evidence>
<keyword evidence="1" id="KW-1133">Transmembrane helix</keyword>
<keyword evidence="3" id="KW-1185">Reference proteome</keyword>
<evidence type="ECO:0000256" key="1">
    <source>
        <dbReference type="SAM" id="Phobius"/>
    </source>
</evidence>
<organism evidence="2 3">
    <name type="scientific">Paraburkholderia podalyriae</name>
    <dbReference type="NCBI Taxonomy" id="1938811"/>
    <lineage>
        <taxon>Bacteria</taxon>
        <taxon>Pseudomonadati</taxon>
        <taxon>Pseudomonadota</taxon>
        <taxon>Betaproteobacteria</taxon>
        <taxon>Burkholderiales</taxon>
        <taxon>Burkholderiaceae</taxon>
        <taxon>Paraburkholderia</taxon>
    </lineage>
</organism>
<accession>A0ABR7Q100</accession>
<reference evidence="2 3" key="1">
    <citation type="submission" date="2019-09" db="EMBL/GenBank/DDBJ databases">
        <title>Paraburkholderia podalyriae sp. nov., A South African Podalyria-associated rhizobium.</title>
        <authorList>
            <person name="Mavima L."/>
            <person name="Beukes C.W."/>
            <person name="Palmer M."/>
            <person name="De Meyer S.E."/>
            <person name="James E.K."/>
            <person name="Maluk M."/>
            <person name="Avontuur J.R."/>
            <person name="Chan W.Y."/>
            <person name="Venter S.N."/>
            <person name="Steenkamp E.T."/>
        </authorList>
    </citation>
    <scope>NUCLEOTIDE SEQUENCE [LARGE SCALE GENOMIC DNA]</scope>
    <source>
        <strain evidence="2 3">WC7.3b</strain>
    </source>
</reference>
<sequence length="158" mass="16539">MNNPASIFVLGLDSAVCCIVIGVTSLAWSTRLKLALAFGLWDACASVMSVAFGPMLPASATVVVWLCCAALLGLAARRYRLWINVVPAVLSLDNLGAGVVLNDVIADGVSSATLALCGLSVGAILFRLLSGAWPCAQETDMSQWSAPCRRTQICPAPW</sequence>
<feature type="transmembrane region" description="Helical" evidence="1">
    <location>
        <begin position="108"/>
        <end position="129"/>
    </location>
</feature>
<proteinExistence type="predicted"/>
<name>A0ABR7Q100_9BURK</name>